<dbReference type="InterPro" id="IPR002035">
    <property type="entry name" value="VWF_A"/>
</dbReference>
<organism evidence="3 4">
    <name type="scientific">Mya arenaria</name>
    <name type="common">Soft-shell clam</name>
    <dbReference type="NCBI Taxonomy" id="6604"/>
    <lineage>
        <taxon>Eukaryota</taxon>
        <taxon>Metazoa</taxon>
        <taxon>Spiralia</taxon>
        <taxon>Lophotrochozoa</taxon>
        <taxon>Mollusca</taxon>
        <taxon>Bivalvia</taxon>
        <taxon>Autobranchia</taxon>
        <taxon>Heteroconchia</taxon>
        <taxon>Euheterodonta</taxon>
        <taxon>Imparidentia</taxon>
        <taxon>Neoheterodontei</taxon>
        <taxon>Myida</taxon>
        <taxon>Myoidea</taxon>
        <taxon>Myidae</taxon>
        <taxon>Mya</taxon>
    </lineage>
</organism>
<feature type="domain" description="VWFA" evidence="2">
    <location>
        <begin position="3"/>
        <end position="131"/>
    </location>
</feature>
<dbReference type="PANTHER" id="PTHR12957">
    <property type="entry name" value="DEAD/H BOX POLYPEPTIDE 26/DICE1-RELATED"/>
    <property type="match status" value="1"/>
</dbReference>
<dbReference type="CDD" id="cd00198">
    <property type="entry name" value="vWFA"/>
    <property type="match status" value="1"/>
</dbReference>
<sequence>MTIILFLVDTSASMNQRTYLGTSLIDIAKGSVENFMKIRGRDPNSRWDRYMLLTLDHPPSNIKAGWKESHATFTSELKNLSAGGVTTLGNALKSCFDLLNVNRMQSGIDTYGQGRCPHFLEPAVIIVLTDSGKLTASTGLNIPMNTSCVPGHELTKEPFRWDQRIFGLVMRIPGSVPIDLSCNTFIPPADNHPVDIMCEVTGGRSYAVYNQKMLNAAIDSLVSKVQNGVVIQFEKIGPDPPPLLPDGIKMENGLSIDMKENLSMNGQIVKMEDEVIKVAPTAPLPSQLPGNTSWHNLRRLVMVPRSAQKGYSVGHWPIPEPFWPDNTNQTLVFISNSAKYSELGHPFGYLKASSTLSSVNLFVMPYNYPVLLPLLDELFKPLKRALARMGAHNLVPDNMDNCLSYSVITYLKKLKNLGKMEMDRLVASVGSKAPPHEGIKVCSRTKTSVLQRKDFSQLLKNEYLKKVNLESPALRPLENTPTRVHMFGNPFKVNKNIMVDEAEDSMLTGQQSQKKRPAESPPSSPGPSRKRKPGPLPKDFRLTRKRPPGRLKEEDGPPLSPISEMSEPESELTNHIKVEENGRSSPDYSTHDIKLAINRKNNRVNNKKDAGNGWTDNSQLRALIVKEIRKPGKRYDTLFEHMNRVQGSFEIRHAFVREIIHEAARFKKKFLIDLLQQFETSLIKHSKNNKHR</sequence>
<dbReference type="SUPFAM" id="SSF53300">
    <property type="entry name" value="vWA-like"/>
    <property type="match status" value="1"/>
</dbReference>
<feature type="region of interest" description="Disordered" evidence="1">
    <location>
        <begin position="506"/>
        <end position="573"/>
    </location>
</feature>
<evidence type="ECO:0000313" key="4">
    <source>
        <dbReference type="Proteomes" id="UP001164746"/>
    </source>
</evidence>
<dbReference type="InterPro" id="IPR051113">
    <property type="entry name" value="Integrator_subunit6"/>
</dbReference>
<protein>
    <submittedName>
        <fullName evidence="3">INT6A-like protein</fullName>
    </submittedName>
</protein>
<dbReference type="Proteomes" id="UP001164746">
    <property type="component" value="Chromosome 15"/>
</dbReference>
<keyword evidence="4" id="KW-1185">Reference proteome</keyword>
<dbReference type="Gene3D" id="3.40.50.410">
    <property type="entry name" value="von Willebrand factor, type A domain"/>
    <property type="match status" value="1"/>
</dbReference>
<dbReference type="PANTHER" id="PTHR12957:SF2">
    <property type="entry name" value="INTEGRATOR COMPLEX SUBUNIT 6"/>
    <property type="match status" value="1"/>
</dbReference>
<dbReference type="Pfam" id="PF13519">
    <property type="entry name" value="VWA_2"/>
    <property type="match status" value="1"/>
</dbReference>
<name>A0ABY7G4R9_MYAAR</name>
<dbReference type="Pfam" id="PF25462">
    <property type="entry name" value="Beta-barrel_INTS6"/>
    <property type="match status" value="1"/>
</dbReference>
<dbReference type="PROSITE" id="PS50234">
    <property type="entry name" value="VWFA"/>
    <property type="match status" value="1"/>
</dbReference>
<gene>
    <name evidence="3" type="ORF">MAR_013755</name>
</gene>
<dbReference type="InterPro" id="IPR029307">
    <property type="entry name" value="INT_SG_DDX_CT_C"/>
</dbReference>
<reference evidence="3" key="1">
    <citation type="submission" date="2022-11" db="EMBL/GenBank/DDBJ databases">
        <title>Centuries of genome instability and evolution in soft-shell clam transmissible cancer (bioRxiv).</title>
        <authorList>
            <person name="Hart S.F.M."/>
            <person name="Yonemitsu M.A."/>
            <person name="Giersch R.M."/>
            <person name="Beal B.F."/>
            <person name="Arriagada G."/>
            <person name="Davis B.W."/>
            <person name="Ostrander E.A."/>
            <person name="Goff S.P."/>
            <person name="Metzger M.J."/>
        </authorList>
    </citation>
    <scope>NUCLEOTIDE SEQUENCE</scope>
    <source>
        <strain evidence="3">MELC-2E11</strain>
        <tissue evidence="3">Siphon/mantle</tissue>
    </source>
</reference>
<evidence type="ECO:0000256" key="1">
    <source>
        <dbReference type="SAM" id="MobiDB-lite"/>
    </source>
</evidence>
<dbReference type="InterPro" id="IPR057413">
    <property type="entry name" value="Beta-barrel_INTS6"/>
</dbReference>
<dbReference type="InterPro" id="IPR036465">
    <property type="entry name" value="vWFA_dom_sf"/>
</dbReference>
<evidence type="ECO:0000313" key="3">
    <source>
        <dbReference type="EMBL" id="WAR28051.1"/>
    </source>
</evidence>
<proteinExistence type="predicted"/>
<evidence type="ECO:0000259" key="2">
    <source>
        <dbReference type="PROSITE" id="PS50234"/>
    </source>
</evidence>
<dbReference type="EMBL" id="CP111026">
    <property type="protein sequence ID" value="WAR28051.1"/>
    <property type="molecule type" value="Genomic_DNA"/>
</dbReference>
<dbReference type="Pfam" id="PF15300">
    <property type="entry name" value="INT_SG_DDX_CT_C"/>
    <property type="match status" value="1"/>
</dbReference>
<accession>A0ABY7G4R9</accession>